<dbReference type="SMART" id="SM00673">
    <property type="entry name" value="CARP"/>
    <property type="match status" value="2"/>
</dbReference>
<dbReference type="Proteomes" id="UP000224006">
    <property type="component" value="Unassembled WGS sequence"/>
</dbReference>
<name>A0A2A9MCF8_BESBE</name>
<dbReference type="Pfam" id="PF08603">
    <property type="entry name" value="CAP_C"/>
    <property type="match status" value="1"/>
</dbReference>
<dbReference type="GO" id="GO:0008179">
    <property type="term" value="F:adenylate cyclase binding"/>
    <property type="evidence" value="ECO:0007669"/>
    <property type="project" value="TreeGrafter"/>
</dbReference>
<dbReference type="OrthoDB" id="1601at2759"/>
<dbReference type="InterPro" id="IPR016098">
    <property type="entry name" value="CAP/MinC_C"/>
</dbReference>
<proteinExistence type="inferred from homology"/>
<evidence type="ECO:0000313" key="4">
    <source>
        <dbReference type="Proteomes" id="UP000224006"/>
    </source>
</evidence>
<dbReference type="InterPro" id="IPR036223">
    <property type="entry name" value="CAP_C_sf"/>
</dbReference>
<sequence>MYSWVGASPLAMIDDMRSRRRGLPYRVSRVRCVFSSLGASTGTMSGTKKAEQIELQGDTWRVCNFVDKKDIIKIGSATMKQKVQIQDCKGVGVQIEAKVNSVIIDNCENIRLCVGSLISGAEFVNCRKVKFQVTGTCPSIAIDKCSGVDLYVSKDSKNVEITTSKSGEMNLNFPKTDDDDGDWIELPIPEQFHHHVRDGVLDTRVSELYSR</sequence>
<dbReference type="PROSITE" id="PS51329">
    <property type="entry name" value="C_CAP_COFACTOR_C"/>
    <property type="match status" value="1"/>
</dbReference>
<dbReference type="STRING" id="94643.A0A2A9MCF8"/>
<dbReference type="EMBL" id="NWUJ01000007">
    <property type="protein sequence ID" value="PFH34001.1"/>
    <property type="molecule type" value="Genomic_DNA"/>
</dbReference>
<reference evidence="3 4" key="1">
    <citation type="submission" date="2017-09" db="EMBL/GenBank/DDBJ databases">
        <title>Genome sequencing of Besnoitia besnoiti strain Bb-Ger1.</title>
        <authorList>
            <person name="Schares G."/>
            <person name="Venepally P."/>
            <person name="Lorenzi H.A."/>
        </authorList>
    </citation>
    <scope>NUCLEOTIDE SEQUENCE [LARGE SCALE GENOMIC DNA]</scope>
    <source>
        <strain evidence="3 4">Bb-Ger1</strain>
    </source>
</reference>
<comment type="caution">
    <text evidence="3">The sequence shown here is derived from an EMBL/GenBank/DDBJ whole genome shotgun (WGS) entry which is preliminary data.</text>
</comment>
<dbReference type="PANTHER" id="PTHR10652">
    <property type="entry name" value="ADENYLYL CYCLASE-ASSOCIATED PROTEIN"/>
    <property type="match status" value="1"/>
</dbReference>
<dbReference type="GO" id="GO:0019933">
    <property type="term" value="P:cAMP-mediated signaling"/>
    <property type="evidence" value="ECO:0007669"/>
    <property type="project" value="TreeGrafter"/>
</dbReference>
<dbReference type="GO" id="GO:0005737">
    <property type="term" value="C:cytoplasm"/>
    <property type="evidence" value="ECO:0007669"/>
    <property type="project" value="TreeGrafter"/>
</dbReference>
<evidence type="ECO:0000259" key="2">
    <source>
        <dbReference type="PROSITE" id="PS51329"/>
    </source>
</evidence>
<organism evidence="3 4">
    <name type="scientific">Besnoitia besnoiti</name>
    <name type="common">Apicomplexan protozoan</name>
    <dbReference type="NCBI Taxonomy" id="94643"/>
    <lineage>
        <taxon>Eukaryota</taxon>
        <taxon>Sar</taxon>
        <taxon>Alveolata</taxon>
        <taxon>Apicomplexa</taxon>
        <taxon>Conoidasida</taxon>
        <taxon>Coccidia</taxon>
        <taxon>Eucoccidiorida</taxon>
        <taxon>Eimeriorina</taxon>
        <taxon>Sarcocystidae</taxon>
        <taxon>Besnoitia</taxon>
    </lineage>
</organism>
<keyword evidence="4" id="KW-1185">Reference proteome</keyword>
<dbReference type="GO" id="GO:0003779">
    <property type="term" value="F:actin binding"/>
    <property type="evidence" value="ECO:0007669"/>
    <property type="project" value="InterPro"/>
</dbReference>
<dbReference type="Gene3D" id="2.160.20.70">
    <property type="match status" value="1"/>
</dbReference>
<protein>
    <submittedName>
        <fullName evidence="3">Putative cyclase-associated protein</fullName>
    </submittedName>
</protein>
<dbReference type="InterPro" id="IPR001837">
    <property type="entry name" value="Adenylate_cyclase-assoc_CAP"/>
</dbReference>
<dbReference type="InterPro" id="IPR006599">
    <property type="entry name" value="CARP_motif"/>
</dbReference>
<dbReference type="VEuPathDB" id="ToxoDB:BESB_071530"/>
<dbReference type="PANTHER" id="PTHR10652:SF0">
    <property type="entry name" value="ADENYLYL CYCLASE-ASSOCIATED PROTEIN"/>
    <property type="match status" value="1"/>
</dbReference>
<dbReference type="InterPro" id="IPR013912">
    <property type="entry name" value="Adenylate_cyclase-assoc_CAP_C"/>
</dbReference>
<feature type="domain" description="C-CAP/cofactor C-like" evidence="2">
    <location>
        <begin position="47"/>
        <end position="188"/>
    </location>
</feature>
<dbReference type="KEGG" id="bbes:BESB_071530"/>
<dbReference type="GeneID" id="40312079"/>
<dbReference type="InterPro" id="IPR017901">
    <property type="entry name" value="C-CAP_CF_C-like"/>
</dbReference>
<accession>A0A2A9MCF8</accession>
<evidence type="ECO:0000313" key="3">
    <source>
        <dbReference type="EMBL" id="PFH34001.1"/>
    </source>
</evidence>
<gene>
    <name evidence="3" type="ORF">BESB_071530</name>
</gene>
<dbReference type="AlphaFoldDB" id="A0A2A9MCF8"/>
<dbReference type="RefSeq" id="XP_029218010.1">
    <property type="nucleotide sequence ID" value="XM_029365526.1"/>
</dbReference>
<dbReference type="GO" id="GO:0007015">
    <property type="term" value="P:actin filament organization"/>
    <property type="evidence" value="ECO:0007669"/>
    <property type="project" value="TreeGrafter"/>
</dbReference>
<dbReference type="SUPFAM" id="SSF69340">
    <property type="entry name" value="C-terminal domain of adenylylcyclase associated protein"/>
    <property type="match status" value="1"/>
</dbReference>
<comment type="similarity">
    <text evidence="1">Belongs to the CAP family.</text>
</comment>
<evidence type="ECO:0000256" key="1">
    <source>
        <dbReference type="ARBA" id="ARBA00007659"/>
    </source>
</evidence>